<protein>
    <submittedName>
        <fullName evidence="1">Uncharacterized protein</fullName>
    </submittedName>
</protein>
<gene>
    <name evidence="1" type="ORF">OsI_30563</name>
</gene>
<accession>B8BDE7</accession>
<evidence type="ECO:0000313" key="2">
    <source>
        <dbReference type="Proteomes" id="UP000007015"/>
    </source>
</evidence>
<dbReference type="Gramene" id="BGIOSGA030371-TA">
    <property type="protein sequence ID" value="BGIOSGA030371-PA"/>
    <property type="gene ID" value="BGIOSGA030371"/>
</dbReference>
<proteinExistence type="predicted"/>
<evidence type="ECO:0000313" key="1">
    <source>
        <dbReference type="EMBL" id="EEC84181.1"/>
    </source>
</evidence>
<reference evidence="1 2" key="1">
    <citation type="journal article" date="2005" name="PLoS Biol.">
        <title>The genomes of Oryza sativa: a history of duplications.</title>
        <authorList>
            <person name="Yu J."/>
            <person name="Wang J."/>
            <person name="Lin W."/>
            <person name="Li S."/>
            <person name="Li H."/>
            <person name="Zhou J."/>
            <person name="Ni P."/>
            <person name="Dong W."/>
            <person name="Hu S."/>
            <person name="Zeng C."/>
            <person name="Zhang J."/>
            <person name="Zhang Y."/>
            <person name="Li R."/>
            <person name="Xu Z."/>
            <person name="Li S."/>
            <person name="Li X."/>
            <person name="Zheng H."/>
            <person name="Cong L."/>
            <person name="Lin L."/>
            <person name="Yin J."/>
            <person name="Geng J."/>
            <person name="Li G."/>
            <person name="Shi J."/>
            <person name="Liu J."/>
            <person name="Lv H."/>
            <person name="Li J."/>
            <person name="Wang J."/>
            <person name="Deng Y."/>
            <person name="Ran L."/>
            <person name="Shi X."/>
            <person name="Wang X."/>
            <person name="Wu Q."/>
            <person name="Li C."/>
            <person name="Ren X."/>
            <person name="Wang J."/>
            <person name="Wang X."/>
            <person name="Li D."/>
            <person name="Liu D."/>
            <person name="Zhang X."/>
            <person name="Ji Z."/>
            <person name="Zhao W."/>
            <person name="Sun Y."/>
            <person name="Zhang Z."/>
            <person name="Bao J."/>
            <person name="Han Y."/>
            <person name="Dong L."/>
            <person name="Ji J."/>
            <person name="Chen P."/>
            <person name="Wu S."/>
            <person name="Liu J."/>
            <person name="Xiao Y."/>
            <person name="Bu D."/>
            <person name="Tan J."/>
            <person name="Yang L."/>
            <person name="Ye C."/>
            <person name="Zhang J."/>
            <person name="Xu J."/>
            <person name="Zhou Y."/>
            <person name="Yu Y."/>
            <person name="Zhang B."/>
            <person name="Zhuang S."/>
            <person name="Wei H."/>
            <person name="Liu B."/>
            <person name="Lei M."/>
            <person name="Yu H."/>
            <person name="Li Y."/>
            <person name="Xu H."/>
            <person name="Wei S."/>
            <person name="He X."/>
            <person name="Fang L."/>
            <person name="Zhang Z."/>
            <person name="Zhang Y."/>
            <person name="Huang X."/>
            <person name="Su Z."/>
            <person name="Tong W."/>
            <person name="Li J."/>
            <person name="Tong Z."/>
            <person name="Li S."/>
            <person name="Ye J."/>
            <person name="Wang L."/>
            <person name="Fang L."/>
            <person name="Lei T."/>
            <person name="Chen C."/>
            <person name="Chen H."/>
            <person name="Xu Z."/>
            <person name="Li H."/>
            <person name="Huang H."/>
            <person name="Zhang F."/>
            <person name="Xu H."/>
            <person name="Li N."/>
            <person name="Zhao C."/>
            <person name="Li S."/>
            <person name="Dong L."/>
            <person name="Huang Y."/>
            <person name="Li L."/>
            <person name="Xi Y."/>
            <person name="Qi Q."/>
            <person name="Li W."/>
            <person name="Zhang B."/>
            <person name="Hu W."/>
            <person name="Zhang Y."/>
            <person name="Tian X."/>
            <person name="Jiao Y."/>
            <person name="Liang X."/>
            <person name="Jin J."/>
            <person name="Gao L."/>
            <person name="Zheng W."/>
            <person name="Hao B."/>
            <person name="Liu S."/>
            <person name="Wang W."/>
            <person name="Yuan L."/>
            <person name="Cao M."/>
            <person name="McDermott J."/>
            <person name="Samudrala R."/>
            <person name="Wang J."/>
            <person name="Wong G.K."/>
            <person name="Yang H."/>
        </authorList>
    </citation>
    <scope>NUCLEOTIDE SEQUENCE [LARGE SCALE GENOMIC DNA]</scope>
    <source>
        <strain evidence="2">cv. 93-11</strain>
    </source>
</reference>
<organism evidence="1 2">
    <name type="scientific">Oryza sativa subsp. indica</name>
    <name type="common">Rice</name>
    <dbReference type="NCBI Taxonomy" id="39946"/>
    <lineage>
        <taxon>Eukaryota</taxon>
        <taxon>Viridiplantae</taxon>
        <taxon>Streptophyta</taxon>
        <taxon>Embryophyta</taxon>
        <taxon>Tracheophyta</taxon>
        <taxon>Spermatophyta</taxon>
        <taxon>Magnoliopsida</taxon>
        <taxon>Liliopsida</taxon>
        <taxon>Poales</taxon>
        <taxon>Poaceae</taxon>
        <taxon>BOP clade</taxon>
        <taxon>Oryzoideae</taxon>
        <taxon>Oryzeae</taxon>
        <taxon>Oryzinae</taxon>
        <taxon>Oryza</taxon>
        <taxon>Oryza sativa</taxon>
    </lineage>
</organism>
<keyword evidence="2" id="KW-1185">Reference proteome</keyword>
<sequence length="95" mass="10454">MKTQAQFEVFASRVKRAEAVRNDIANATAPILNAIFQNGLGSSFDDAVELFDKLQCALDKYYKNIAEAATKWASQALAMTKTLNQLKFCSNGPGY</sequence>
<dbReference type="AlphaFoldDB" id="B8BDE7"/>
<name>B8BDE7_ORYSI</name>
<dbReference type="HOGENOM" id="CLU_2376600_0_0_1"/>
<dbReference type="EMBL" id="CM000134">
    <property type="protein sequence ID" value="EEC84181.1"/>
    <property type="molecule type" value="Genomic_DNA"/>
</dbReference>
<dbReference type="Proteomes" id="UP000007015">
    <property type="component" value="Chromosome 9"/>
</dbReference>